<dbReference type="AlphaFoldDB" id="A0A225V6M5"/>
<dbReference type="Proteomes" id="UP000198211">
    <property type="component" value="Unassembled WGS sequence"/>
</dbReference>
<dbReference type="OrthoDB" id="126297at2759"/>
<dbReference type="SUPFAM" id="SSF56672">
    <property type="entry name" value="DNA/RNA polymerases"/>
    <property type="match status" value="1"/>
</dbReference>
<name>A0A225V6M5_9STRA</name>
<keyword evidence="2" id="KW-1185">Reference proteome</keyword>
<evidence type="ECO:0000313" key="1">
    <source>
        <dbReference type="EMBL" id="OWZ00417.1"/>
    </source>
</evidence>
<comment type="caution">
    <text evidence="1">The sequence shown here is derived from an EMBL/GenBank/DDBJ whole genome shotgun (WGS) entry which is preliminary data.</text>
</comment>
<organism evidence="1 2">
    <name type="scientific">Phytophthora megakarya</name>
    <dbReference type="NCBI Taxonomy" id="4795"/>
    <lineage>
        <taxon>Eukaryota</taxon>
        <taxon>Sar</taxon>
        <taxon>Stramenopiles</taxon>
        <taxon>Oomycota</taxon>
        <taxon>Peronosporomycetes</taxon>
        <taxon>Peronosporales</taxon>
        <taxon>Peronosporaceae</taxon>
        <taxon>Phytophthora</taxon>
    </lineage>
</organism>
<gene>
    <name evidence="1" type="ORF">PHMEG_00028394</name>
</gene>
<protein>
    <submittedName>
        <fullName evidence="1">Uncharacterized protein</fullName>
    </submittedName>
</protein>
<dbReference type="EMBL" id="NBNE01007618">
    <property type="protein sequence ID" value="OWZ00417.1"/>
    <property type="molecule type" value="Genomic_DNA"/>
</dbReference>
<proteinExistence type="predicted"/>
<dbReference type="InterPro" id="IPR043502">
    <property type="entry name" value="DNA/RNA_pol_sf"/>
</dbReference>
<accession>A0A225V6M5</accession>
<reference evidence="2" key="1">
    <citation type="submission" date="2017-03" db="EMBL/GenBank/DDBJ databases">
        <title>Phytopthora megakarya and P. palmivora, two closely related causual agents of cacao black pod achieved similar genome size and gene model numbers by different mechanisms.</title>
        <authorList>
            <person name="Ali S."/>
            <person name="Shao J."/>
            <person name="Larry D.J."/>
            <person name="Kronmiller B."/>
            <person name="Shen D."/>
            <person name="Strem M.D."/>
            <person name="Melnick R.L."/>
            <person name="Guiltinan M.J."/>
            <person name="Tyler B.M."/>
            <person name="Meinhardt L.W."/>
            <person name="Bailey B.A."/>
        </authorList>
    </citation>
    <scope>NUCLEOTIDE SEQUENCE [LARGE SCALE GENOMIC DNA]</scope>
    <source>
        <strain evidence="2">zdho120</strain>
    </source>
</reference>
<evidence type="ECO:0000313" key="2">
    <source>
        <dbReference type="Proteomes" id="UP000198211"/>
    </source>
</evidence>
<sequence length="134" mass="15208">MGRTNSVAYVQPTVQAIFGDLFNNGLLSRIDGLLGCEQFFLTEELWCERVVSVHGVRHDLARIEALRQLPAPSTGQNPQPFICALNWMRTSLPSFNKLIHPLQTFMENVYASAGGRMKTQVRRTVLENTPMCRW</sequence>